<dbReference type="PRINTS" id="PR00011">
    <property type="entry name" value="EGFLAMININ"/>
</dbReference>
<feature type="non-terminal residue" evidence="9">
    <location>
        <position position="1"/>
    </location>
</feature>
<organism evidence="9 10">
    <name type="scientific">Lottia gigantea</name>
    <name type="common">Giant owl limpet</name>
    <dbReference type="NCBI Taxonomy" id="225164"/>
    <lineage>
        <taxon>Eukaryota</taxon>
        <taxon>Metazoa</taxon>
        <taxon>Spiralia</taxon>
        <taxon>Lophotrochozoa</taxon>
        <taxon>Mollusca</taxon>
        <taxon>Gastropoda</taxon>
        <taxon>Patellogastropoda</taxon>
        <taxon>Lottioidea</taxon>
        <taxon>Lottiidae</taxon>
        <taxon>Lottia</taxon>
    </lineage>
</organism>
<dbReference type="SUPFAM" id="SSF100895">
    <property type="entry name" value="Kazal-type serine protease inhibitors"/>
    <property type="match status" value="9"/>
</dbReference>
<dbReference type="Gene3D" id="2.10.25.10">
    <property type="entry name" value="Laminin"/>
    <property type="match status" value="2"/>
</dbReference>
<keyword evidence="1" id="KW-0677">Repeat</keyword>
<feature type="non-terminal residue" evidence="9">
    <location>
        <position position="887"/>
    </location>
</feature>
<dbReference type="InterPro" id="IPR000742">
    <property type="entry name" value="EGF"/>
</dbReference>
<evidence type="ECO:0000313" key="9">
    <source>
        <dbReference type="EMBL" id="ESO90468.1"/>
    </source>
</evidence>
<dbReference type="STRING" id="225164.V3ZGW6"/>
<dbReference type="InterPro" id="IPR003884">
    <property type="entry name" value="FacI_MAC"/>
</dbReference>
<dbReference type="KEGG" id="lgi:LOTGIDRAFT_71215"/>
<dbReference type="SMART" id="SM00274">
    <property type="entry name" value="FOLN"/>
    <property type="match status" value="9"/>
</dbReference>
<dbReference type="CDD" id="cd00104">
    <property type="entry name" value="KAZAL_FS"/>
    <property type="match status" value="7"/>
</dbReference>
<feature type="domain" description="Kazal-like" evidence="8">
    <location>
        <begin position="515"/>
        <end position="562"/>
    </location>
</feature>
<dbReference type="PROSITE" id="PS50027">
    <property type="entry name" value="EGF_LAM_2"/>
    <property type="match status" value="1"/>
</dbReference>
<name>V3ZGW6_LOTGI</name>
<feature type="disulfide bond" evidence="5">
    <location>
        <begin position="709"/>
        <end position="721"/>
    </location>
</feature>
<dbReference type="InterPro" id="IPR036058">
    <property type="entry name" value="Kazal_dom_sf"/>
</dbReference>
<gene>
    <name evidence="9" type="ORF">LOTGIDRAFT_71215</name>
</gene>
<feature type="disulfide bond" evidence="4">
    <location>
        <begin position="119"/>
        <end position="136"/>
    </location>
</feature>
<dbReference type="AlphaFoldDB" id="V3ZGW6"/>
<accession>V3ZGW6</accession>
<dbReference type="InterPro" id="IPR002350">
    <property type="entry name" value="Kazal_dom"/>
</dbReference>
<dbReference type="InterPro" id="IPR050653">
    <property type="entry name" value="Prot_Inhib_GrowthFact_Antg"/>
</dbReference>
<evidence type="ECO:0000256" key="4">
    <source>
        <dbReference type="PROSITE-ProRule" id="PRU00076"/>
    </source>
</evidence>
<dbReference type="Gene3D" id="3.30.60.30">
    <property type="match status" value="9"/>
</dbReference>
<reference evidence="9 10" key="1">
    <citation type="journal article" date="2013" name="Nature">
        <title>Insights into bilaterian evolution from three spiralian genomes.</title>
        <authorList>
            <person name="Simakov O."/>
            <person name="Marletaz F."/>
            <person name="Cho S.J."/>
            <person name="Edsinger-Gonzales E."/>
            <person name="Havlak P."/>
            <person name="Hellsten U."/>
            <person name="Kuo D.H."/>
            <person name="Larsson T."/>
            <person name="Lv J."/>
            <person name="Arendt D."/>
            <person name="Savage R."/>
            <person name="Osoegawa K."/>
            <person name="de Jong P."/>
            <person name="Grimwood J."/>
            <person name="Chapman J.A."/>
            <person name="Shapiro H."/>
            <person name="Aerts A."/>
            <person name="Otillar R.P."/>
            <person name="Terry A.Y."/>
            <person name="Boore J.L."/>
            <person name="Grigoriev I.V."/>
            <person name="Lindberg D.R."/>
            <person name="Seaver E.C."/>
            <person name="Weisblat D.A."/>
            <person name="Putnam N.H."/>
            <person name="Rokhsar D.S."/>
        </authorList>
    </citation>
    <scope>NUCLEOTIDE SEQUENCE [LARGE SCALE GENOMIC DNA]</scope>
</reference>
<dbReference type="InterPro" id="IPR002049">
    <property type="entry name" value="LE_dom"/>
</dbReference>
<evidence type="ECO:0000256" key="2">
    <source>
        <dbReference type="ARBA" id="ARBA00023157"/>
    </source>
</evidence>
<feature type="domain" description="Kazal-like" evidence="8">
    <location>
        <begin position="270"/>
        <end position="333"/>
    </location>
</feature>
<dbReference type="FunFam" id="3.30.60.30:FF:000040">
    <property type="entry name" value="Agrin, putative"/>
    <property type="match status" value="1"/>
</dbReference>
<feature type="domain" description="Kazal-like" evidence="8">
    <location>
        <begin position="24"/>
        <end position="71"/>
    </location>
</feature>
<feature type="disulfide bond" evidence="5">
    <location>
        <begin position="730"/>
        <end position="739"/>
    </location>
</feature>
<dbReference type="OMA" id="AHACRTQ"/>
<dbReference type="SMART" id="SM00057">
    <property type="entry name" value="FIMAC"/>
    <property type="match status" value="4"/>
</dbReference>
<dbReference type="CDD" id="cd00055">
    <property type="entry name" value="EGF_Lam"/>
    <property type="match status" value="2"/>
</dbReference>
<dbReference type="Proteomes" id="UP000030746">
    <property type="component" value="Unassembled WGS sequence"/>
</dbReference>
<sequence>CRGHFCAFGAVCMVNKTDNTAYCQCTNKCQPVFTPVCGTNGVTYASECLLEKTSCTTQRRIKIKSPGECDKIFAQICFHIIYLYFLTVISKNKLVITIATASDFQIWPRIPNPCEGKLCRFGATCKLSIDGTEGRCVCPPRCDSYGDSLGSTPVCGSNGVDYKNMCELHRAACSGMRNIRVKYYGKCDPCSKHKCILPQICQLNEQRKPVCKCEFRCHDDFEPVCGSDGRTYSNECLLRREACKSRKEITVTYNGKCSTGDNPCDNIRCGPEEECSIDRQGRASCICPNPCEPVMRQVCGNDSMTYDNECELRRKSCLTKKYVTVAHTGVCGKFSKCLKHGPFCDVNNIICIFFTGGDVPCRNYRCDYDAECIENEGKPSCECRSCNEQYDPVCGDNGITYENECKLRYENCKFKLTVGIKHRRSCNGCENVKCEFYAICESNGNQAKCVCPTSCIPVEAEVCGSDGQSYLNECELKVAACERKQFISIASTGSCNKCADVVCKYGAKCENGICVCPIMCPTTRETVCASDGNIYSNECEMRRASCAQSVDLDIVPSDRCQDEIHSGSGSSGERALPPSWADISEGSGDLIMTSCDETTCKYGGKCVQDDDGDGICYCHDNCDALRAPVCGSDGRNYGNECQLKYESCRQQKEISIFPDDSCDAIILHLVSYFISEKQIKLCSDTKYGCCQDGKTVAPGPSRSGCPEYCHCNVLGSYGSTCEPQTRQCTCKPGVGGLRCDRCQPGYWGLHKIIEMGNQGCIPCGCDYYGSIRDDCDQMTGRCMCKTSINGMKCNLCSDGNQLGPLGCEDDNRPKSCRDMVCKFGAICEESHGRPECVCDQMCDESEARRDIVCGTDGQNYGSECQLEMFGCRLQKDITVAYRGPCRG</sequence>
<dbReference type="GeneID" id="20252015"/>
<dbReference type="PANTHER" id="PTHR10913:SF78">
    <property type="entry name" value="AGRIN"/>
    <property type="match status" value="1"/>
</dbReference>
<dbReference type="GO" id="GO:0005576">
    <property type="term" value="C:extracellular region"/>
    <property type="evidence" value="ECO:0007669"/>
    <property type="project" value="TreeGrafter"/>
</dbReference>
<feature type="domain" description="Kazal-like" evidence="8">
    <location>
        <begin position="130"/>
        <end position="189"/>
    </location>
</feature>
<dbReference type="PANTHER" id="PTHR10913">
    <property type="entry name" value="FOLLISTATIN-RELATED"/>
    <property type="match status" value="1"/>
</dbReference>
<feature type="domain" description="Kazal-like" evidence="8">
    <location>
        <begin position="435"/>
        <end position="497"/>
    </location>
</feature>
<evidence type="ECO:0000256" key="3">
    <source>
        <dbReference type="ARBA" id="ARBA00023180"/>
    </source>
</evidence>
<dbReference type="EMBL" id="KB202408">
    <property type="protein sequence ID" value="ESO90468.1"/>
    <property type="molecule type" value="Genomic_DNA"/>
</dbReference>
<dbReference type="PROSITE" id="PS50026">
    <property type="entry name" value="EGF_3"/>
    <property type="match status" value="1"/>
</dbReference>
<dbReference type="Pfam" id="PF07648">
    <property type="entry name" value="Kazal_2"/>
    <property type="match status" value="9"/>
</dbReference>
<keyword evidence="10" id="KW-1185">Reference proteome</keyword>
<feature type="disulfide bond" evidence="5">
    <location>
        <begin position="711"/>
        <end position="728"/>
    </location>
</feature>
<feature type="domain" description="Kazal-like" evidence="8">
    <location>
        <begin position="205"/>
        <end position="259"/>
    </location>
</feature>
<dbReference type="SMART" id="SM00280">
    <property type="entry name" value="KAZAL"/>
    <property type="match status" value="9"/>
</dbReference>
<proteinExistence type="predicted"/>
<evidence type="ECO:0000259" key="6">
    <source>
        <dbReference type="PROSITE" id="PS50026"/>
    </source>
</evidence>
<evidence type="ECO:0000259" key="7">
    <source>
        <dbReference type="PROSITE" id="PS50027"/>
    </source>
</evidence>
<feature type="domain" description="Kazal-like" evidence="8">
    <location>
        <begin position="837"/>
        <end position="887"/>
    </location>
</feature>
<feature type="domain" description="Kazal-like" evidence="8">
    <location>
        <begin position="382"/>
        <end position="428"/>
    </location>
</feature>
<comment type="caution">
    <text evidence="4">Lacks conserved residue(s) required for the propagation of feature annotation.</text>
</comment>
<keyword evidence="2 4" id="KW-1015">Disulfide bond</keyword>
<feature type="domain" description="EGF-like" evidence="6">
    <location>
        <begin position="110"/>
        <end position="143"/>
    </location>
</feature>
<evidence type="ECO:0000256" key="5">
    <source>
        <dbReference type="PROSITE-ProRule" id="PRU00460"/>
    </source>
</evidence>
<evidence type="ECO:0000313" key="10">
    <source>
        <dbReference type="Proteomes" id="UP000030746"/>
    </source>
</evidence>
<dbReference type="HOGENOM" id="CLU_001582_0_0_1"/>
<dbReference type="FunFam" id="3.30.60.30:FF:000024">
    <property type="entry name" value="Transmembrane agrin"/>
    <property type="match status" value="3"/>
</dbReference>
<dbReference type="FunFam" id="2.10.25.10:FF:000140">
    <property type="entry name" value="Transmembrane agrin"/>
    <property type="match status" value="1"/>
</dbReference>
<keyword evidence="3" id="KW-0325">Glycoprotein</keyword>
<dbReference type="OrthoDB" id="88467at2759"/>
<dbReference type="Pfam" id="PF00053">
    <property type="entry name" value="EGF_laminin"/>
    <property type="match status" value="2"/>
</dbReference>
<keyword evidence="5" id="KW-0424">Laminin EGF-like domain</keyword>
<dbReference type="GO" id="GO:0030154">
    <property type="term" value="P:cell differentiation"/>
    <property type="evidence" value="ECO:0007669"/>
    <property type="project" value="TreeGrafter"/>
</dbReference>
<feature type="domain" description="Laminin EGF-like" evidence="7">
    <location>
        <begin position="709"/>
        <end position="762"/>
    </location>
</feature>
<dbReference type="PROSITE" id="PS01248">
    <property type="entry name" value="EGF_LAM_1"/>
    <property type="match status" value="1"/>
</dbReference>
<keyword evidence="4" id="KW-0245">EGF-like domain</keyword>
<feature type="domain" description="Kazal-like" evidence="8">
    <location>
        <begin position="617"/>
        <end position="664"/>
    </location>
</feature>
<dbReference type="CTD" id="20252015"/>
<dbReference type="RefSeq" id="XP_009058749.1">
    <property type="nucleotide sequence ID" value="XM_009060501.1"/>
</dbReference>
<dbReference type="SMART" id="SM00180">
    <property type="entry name" value="EGF_Lam"/>
    <property type="match status" value="2"/>
</dbReference>
<evidence type="ECO:0008006" key="11">
    <source>
        <dbReference type="Google" id="ProtNLM"/>
    </source>
</evidence>
<dbReference type="SUPFAM" id="SSF57196">
    <property type="entry name" value="EGF/Laminin"/>
    <property type="match status" value="2"/>
</dbReference>
<dbReference type="PROSITE" id="PS51465">
    <property type="entry name" value="KAZAL_2"/>
    <property type="match status" value="9"/>
</dbReference>
<dbReference type="FunFam" id="2.10.25.10:FF:000134">
    <property type="entry name" value="Transmembrane agrin"/>
    <property type="match status" value="1"/>
</dbReference>
<protein>
    <recommendedName>
        <fullName evidence="11">Agrin</fullName>
    </recommendedName>
</protein>
<dbReference type="InterPro" id="IPR003645">
    <property type="entry name" value="Fol_N"/>
</dbReference>
<evidence type="ECO:0000259" key="8">
    <source>
        <dbReference type="PROSITE" id="PS51465"/>
    </source>
</evidence>
<evidence type="ECO:0000256" key="1">
    <source>
        <dbReference type="ARBA" id="ARBA00022737"/>
    </source>
</evidence>